<gene>
    <name evidence="2" type="ORF">ACFL27_01210</name>
</gene>
<dbReference type="EMBL" id="JBHPBY010000007">
    <property type="protein sequence ID" value="MFC1848800.1"/>
    <property type="molecule type" value="Genomic_DNA"/>
</dbReference>
<feature type="transmembrane region" description="Helical" evidence="1">
    <location>
        <begin position="145"/>
        <end position="162"/>
    </location>
</feature>
<evidence type="ECO:0000313" key="2">
    <source>
        <dbReference type="EMBL" id="MFC1848800.1"/>
    </source>
</evidence>
<feature type="transmembrane region" description="Helical" evidence="1">
    <location>
        <begin position="375"/>
        <end position="394"/>
    </location>
</feature>
<evidence type="ECO:0000256" key="1">
    <source>
        <dbReference type="SAM" id="Phobius"/>
    </source>
</evidence>
<feature type="transmembrane region" description="Helical" evidence="1">
    <location>
        <begin position="121"/>
        <end position="138"/>
    </location>
</feature>
<feature type="transmembrane region" description="Helical" evidence="1">
    <location>
        <begin position="69"/>
        <end position="85"/>
    </location>
</feature>
<dbReference type="Proteomes" id="UP001594351">
    <property type="component" value="Unassembled WGS sequence"/>
</dbReference>
<feature type="transmembrane region" description="Helical" evidence="1">
    <location>
        <begin position="215"/>
        <end position="235"/>
    </location>
</feature>
<keyword evidence="3" id="KW-1185">Reference proteome</keyword>
<keyword evidence="1" id="KW-0812">Transmembrane</keyword>
<dbReference type="EC" id="2.4.-.-" evidence="2"/>
<keyword evidence="2" id="KW-0328">Glycosyltransferase</keyword>
<feature type="transmembrane region" description="Helical" evidence="1">
    <location>
        <begin position="406"/>
        <end position="422"/>
    </location>
</feature>
<evidence type="ECO:0000313" key="3">
    <source>
        <dbReference type="Proteomes" id="UP001594351"/>
    </source>
</evidence>
<feature type="transmembrane region" description="Helical" evidence="1">
    <location>
        <begin position="343"/>
        <end position="363"/>
    </location>
</feature>
<proteinExistence type="predicted"/>
<sequence>MLSILRRNSWFLILFSVGLLLRLAIIFQPLEFLSDLGLLFDDSFISLNISRNLADGFGSTHDRVIRTNGYQPFWVFICVPFFWVFSNNALQAVRAILVFSSLLSVMTGFLLYLFLNKARGVWAARFGLIIWMFSPLVLRHTLNALETGLYVFLIVLLLWLIQRGSTIDRWGGDYGITLPIWICLGCVFFTRVDALLLIPGLFWLLWRKKVGLKEIVLGFGLAGLPLFLWCAESFLRGGSFLPESGHAIRVISLCYGTKFSWIKEINVSPEHIPFKFILSNFIYSLVMHEKYVRYLLFPILNPFEMVRDPYPAYLFFPGFITVMTCFGVLWGRRKRAVLQNKNFHFVFGLAIPFALLLVLGYSVYAFGQWFYHRYYFPNFIFFCLVMALVVSHIIKKLHSRGLSESLVAPILSIWFIVSYGIHDIPFFKPRPDPLDYISIARWLNQNCPEDTRIGCFQAGTIGFFTEQRRIICLDGVVNGAARMALENKAIDSYLKKEGITIVIDWKWVMDAQLFRRAPPGVFVAPYWREIKGLPPKYSGIWRERYSNFLPKGENEPAVQE</sequence>
<keyword evidence="2" id="KW-0808">Transferase</keyword>
<feature type="transmembrane region" description="Helical" evidence="1">
    <location>
        <begin position="12"/>
        <end position="30"/>
    </location>
</feature>
<dbReference type="GO" id="GO:0016757">
    <property type="term" value="F:glycosyltransferase activity"/>
    <property type="evidence" value="ECO:0007669"/>
    <property type="project" value="UniProtKB-KW"/>
</dbReference>
<protein>
    <submittedName>
        <fullName evidence="2">ArnT family glycosyltransferase</fullName>
        <ecNumber evidence="2">2.4.-.-</ecNumber>
    </submittedName>
</protein>
<name>A0ABV6YRH1_UNCC1</name>
<feature type="transmembrane region" description="Helical" evidence="1">
    <location>
        <begin position="310"/>
        <end position="331"/>
    </location>
</feature>
<feature type="transmembrane region" description="Helical" evidence="1">
    <location>
        <begin position="92"/>
        <end position="115"/>
    </location>
</feature>
<comment type="caution">
    <text evidence="2">The sequence shown here is derived from an EMBL/GenBank/DDBJ whole genome shotgun (WGS) entry which is preliminary data.</text>
</comment>
<feature type="transmembrane region" description="Helical" evidence="1">
    <location>
        <begin position="174"/>
        <end position="203"/>
    </location>
</feature>
<reference evidence="2 3" key="1">
    <citation type="submission" date="2024-09" db="EMBL/GenBank/DDBJ databases">
        <title>Laminarin stimulates single cell rates of sulfate reduction while oxygen inhibits transcriptomic activity in coastal marine sediment.</title>
        <authorList>
            <person name="Lindsay M."/>
            <person name="Orcutt B."/>
            <person name="Emerson D."/>
            <person name="Stepanauskas R."/>
            <person name="D'Angelo T."/>
        </authorList>
    </citation>
    <scope>NUCLEOTIDE SEQUENCE [LARGE SCALE GENOMIC DNA]</scope>
    <source>
        <strain evidence="2">SAG AM-311-K15</strain>
    </source>
</reference>
<keyword evidence="1" id="KW-0472">Membrane</keyword>
<keyword evidence="1" id="KW-1133">Transmembrane helix</keyword>
<accession>A0ABV6YRH1</accession>
<organism evidence="2 3">
    <name type="scientific">candidate division CSSED10-310 bacterium</name>
    <dbReference type="NCBI Taxonomy" id="2855610"/>
    <lineage>
        <taxon>Bacteria</taxon>
        <taxon>Bacteria division CSSED10-310</taxon>
    </lineage>
</organism>